<dbReference type="AlphaFoldDB" id="A0A2G8KYF5"/>
<evidence type="ECO:0000313" key="4">
    <source>
        <dbReference type="Proteomes" id="UP000230750"/>
    </source>
</evidence>
<protein>
    <recommendedName>
        <fullName evidence="2">Reverse transcriptase domain-containing protein</fullName>
    </recommendedName>
</protein>
<evidence type="ECO:0000256" key="1">
    <source>
        <dbReference type="SAM" id="MobiDB-lite"/>
    </source>
</evidence>
<proteinExistence type="predicted"/>
<evidence type="ECO:0000313" key="3">
    <source>
        <dbReference type="EMBL" id="PIK53056.1"/>
    </source>
</evidence>
<feature type="compositionally biased region" description="Polar residues" evidence="1">
    <location>
        <begin position="119"/>
        <end position="129"/>
    </location>
</feature>
<accession>A0A2G8KYF5</accession>
<evidence type="ECO:0000259" key="2">
    <source>
        <dbReference type="PROSITE" id="PS50878"/>
    </source>
</evidence>
<dbReference type="PANTHER" id="PTHR21301">
    <property type="entry name" value="REVERSE TRANSCRIPTASE"/>
    <property type="match status" value="1"/>
</dbReference>
<dbReference type="PANTHER" id="PTHR21301:SF10">
    <property type="entry name" value="REVERSE TRANSCRIPTASE DOMAIN-CONTAINING PROTEIN"/>
    <property type="match status" value="1"/>
</dbReference>
<feature type="region of interest" description="Disordered" evidence="1">
    <location>
        <begin position="1"/>
        <end position="33"/>
    </location>
</feature>
<feature type="compositionally biased region" description="Basic residues" evidence="1">
    <location>
        <begin position="1"/>
        <end position="18"/>
    </location>
</feature>
<reference evidence="3 4" key="1">
    <citation type="journal article" date="2017" name="PLoS Biol.">
        <title>The sea cucumber genome provides insights into morphological evolution and visceral regeneration.</title>
        <authorList>
            <person name="Zhang X."/>
            <person name="Sun L."/>
            <person name="Yuan J."/>
            <person name="Sun Y."/>
            <person name="Gao Y."/>
            <person name="Zhang L."/>
            <person name="Li S."/>
            <person name="Dai H."/>
            <person name="Hamel J.F."/>
            <person name="Liu C."/>
            <person name="Yu Y."/>
            <person name="Liu S."/>
            <person name="Lin W."/>
            <person name="Guo K."/>
            <person name="Jin S."/>
            <person name="Xu P."/>
            <person name="Storey K.B."/>
            <person name="Huan P."/>
            <person name="Zhang T."/>
            <person name="Zhou Y."/>
            <person name="Zhang J."/>
            <person name="Lin C."/>
            <person name="Li X."/>
            <person name="Xing L."/>
            <person name="Huo D."/>
            <person name="Sun M."/>
            <person name="Wang L."/>
            <person name="Mercier A."/>
            <person name="Li F."/>
            <person name="Yang H."/>
            <person name="Xiang J."/>
        </authorList>
    </citation>
    <scope>NUCLEOTIDE SEQUENCE [LARGE SCALE GENOMIC DNA]</scope>
    <source>
        <strain evidence="3">Shaxun</strain>
        <tissue evidence="3">Muscle</tissue>
    </source>
</reference>
<dbReference type="Proteomes" id="UP000230750">
    <property type="component" value="Unassembled WGS sequence"/>
</dbReference>
<comment type="caution">
    <text evidence="3">The sequence shown here is derived from an EMBL/GenBank/DDBJ whole genome shotgun (WGS) entry which is preliminary data.</text>
</comment>
<gene>
    <name evidence="3" type="ORF">BSL78_10041</name>
</gene>
<organism evidence="3 4">
    <name type="scientific">Stichopus japonicus</name>
    <name type="common">Sea cucumber</name>
    <dbReference type="NCBI Taxonomy" id="307972"/>
    <lineage>
        <taxon>Eukaryota</taxon>
        <taxon>Metazoa</taxon>
        <taxon>Echinodermata</taxon>
        <taxon>Eleutherozoa</taxon>
        <taxon>Echinozoa</taxon>
        <taxon>Holothuroidea</taxon>
        <taxon>Aspidochirotacea</taxon>
        <taxon>Aspidochirotida</taxon>
        <taxon>Stichopodidae</taxon>
        <taxon>Apostichopus</taxon>
    </lineage>
</organism>
<dbReference type="InterPro" id="IPR000477">
    <property type="entry name" value="RT_dom"/>
</dbReference>
<dbReference type="PROSITE" id="PS50878">
    <property type="entry name" value="RT_POL"/>
    <property type="match status" value="1"/>
</dbReference>
<keyword evidence="4" id="KW-1185">Reference proteome</keyword>
<feature type="region of interest" description="Disordered" evidence="1">
    <location>
        <begin position="119"/>
        <end position="138"/>
    </location>
</feature>
<sequence length="502" mass="57010">MTDLQKRRKRTACNRFRRPQTPSEPAPPSSTAVVNLSSSTLTSADLRLLSKGLNFCPTPPAFDQAELSQDLTHFFRRIRLREFFLDDPPTEREPFCKKSSWMPPKNRVPVLEAYTQVVSSETNQSNSPLRRTHDNLPRDERTALSSLMSRSDIIIKPADKGSAVVIQDRQDYIKEAMRHLSNSDIYTLLDSDPTDIFSQQIKQTITDMYQRNQISKKAVSFLSPTDCKAARFYLLPKIHKPGNPDFLRKLEDIKNQIPSTAIIGTFDVTSLYTNIPHAEGIAATCAALSKKVHPCPPISDIKALMQQVLTKNNFTFMDKHYLQRHGTAMGTRMAPSYACLFMSSLEERMLSTAPCRPLIWWRYIDDIFFIWTSDEDSLLTFINHINSFHSTIKFTSDYSHQQVNFLDVTVRKEHGSLSQTYTPSPQTHTSISILQAAIPVTASLELPTVKHFVFVAFALTIPLSFAIQMLWKNTLLPGAIVPEGCVKPFRESAPFPDHLLWQ</sequence>
<dbReference type="Pfam" id="PF00078">
    <property type="entry name" value="RVT_1"/>
    <property type="match status" value="1"/>
</dbReference>
<name>A0A2G8KYF5_STIJA</name>
<dbReference type="OrthoDB" id="6782675at2759"/>
<feature type="domain" description="Reverse transcriptase" evidence="2">
    <location>
        <begin position="169"/>
        <end position="433"/>
    </location>
</feature>
<dbReference type="EMBL" id="MRZV01000303">
    <property type="protein sequence ID" value="PIK53056.1"/>
    <property type="molecule type" value="Genomic_DNA"/>
</dbReference>